<evidence type="ECO:0000313" key="1">
    <source>
        <dbReference type="EMBL" id="PJJ42296.1"/>
    </source>
</evidence>
<accession>A0A2M9A983</accession>
<dbReference type="RefSeq" id="WP_100426162.1">
    <property type="nucleotide sequence ID" value="NZ_PGEX01000001.1"/>
</dbReference>
<organism evidence="1 2">
    <name type="scientific">Hallerella succinigenes</name>
    <dbReference type="NCBI Taxonomy" id="1896222"/>
    <lineage>
        <taxon>Bacteria</taxon>
        <taxon>Pseudomonadati</taxon>
        <taxon>Fibrobacterota</taxon>
        <taxon>Fibrobacteria</taxon>
        <taxon>Fibrobacterales</taxon>
        <taxon>Fibrobacteraceae</taxon>
        <taxon>Hallerella</taxon>
    </lineage>
</organism>
<keyword evidence="2" id="KW-1185">Reference proteome</keyword>
<dbReference type="OrthoDB" id="361671at2"/>
<comment type="caution">
    <text evidence="1">The sequence shown here is derived from an EMBL/GenBank/DDBJ whole genome shotgun (WGS) entry which is preliminary data.</text>
</comment>
<proteinExistence type="predicted"/>
<dbReference type="Proteomes" id="UP000231134">
    <property type="component" value="Unassembled WGS sequence"/>
</dbReference>
<gene>
    <name evidence="1" type="ORF">BGX16_2321</name>
</gene>
<dbReference type="EMBL" id="PGEX01000001">
    <property type="protein sequence ID" value="PJJ42296.1"/>
    <property type="molecule type" value="Genomic_DNA"/>
</dbReference>
<protein>
    <submittedName>
        <fullName evidence="1">Uncharacterized protein</fullName>
    </submittedName>
</protein>
<evidence type="ECO:0000313" key="2">
    <source>
        <dbReference type="Proteomes" id="UP000231134"/>
    </source>
</evidence>
<name>A0A2M9A983_9BACT</name>
<reference evidence="1 2" key="1">
    <citation type="submission" date="2017-11" db="EMBL/GenBank/DDBJ databases">
        <title>Animal gut microbial communities from fecal samples from Wisconsin, USA.</title>
        <authorList>
            <person name="Neumann A."/>
        </authorList>
    </citation>
    <scope>NUCLEOTIDE SEQUENCE [LARGE SCALE GENOMIC DNA]</scope>
    <source>
        <strain evidence="1 2">UWS3</strain>
    </source>
</reference>
<dbReference type="AlphaFoldDB" id="A0A2M9A983"/>
<sequence>MSDVAFADFTEQVLSLSYEQTLTLMSKMLESLKTKRREENFAELEKDVARSSMNSMWDELKNDTW</sequence>